<protein>
    <submittedName>
        <fullName evidence="1">Uncharacterized protein</fullName>
    </submittedName>
</protein>
<feature type="non-terminal residue" evidence="1">
    <location>
        <position position="1"/>
    </location>
</feature>
<sequence>FAHWASVSTKRSIRILNHIQMLLKSIIPNRPQKASEERRLFEKRRHPKTFVIFKRFPMARQVLAMPKKNRLTASGK</sequence>
<gene>
    <name evidence="1" type="ORF">C3920_13430</name>
</gene>
<evidence type="ECO:0000313" key="1">
    <source>
        <dbReference type="EMBL" id="PYD46744.1"/>
    </source>
</evidence>
<keyword evidence="2" id="KW-1185">Reference proteome</keyword>
<accession>A0ABX5P197</accession>
<organism evidence="1 2">
    <name type="scientific">Novacetimonas pomaceti</name>
    <dbReference type="NCBI Taxonomy" id="2021998"/>
    <lineage>
        <taxon>Bacteria</taxon>
        <taxon>Pseudomonadati</taxon>
        <taxon>Pseudomonadota</taxon>
        <taxon>Alphaproteobacteria</taxon>
        <taxon>Acetobacterales</taxon>
        <taxon>Acetobacteraceae</taxon>
        <taxon>Novacetimonas</taxon>
    </lineage>
</organism>
<comment type="caution">
    <text evidence="1">The sequence shown here is derived from an EMBL/GenBank/DDBJ whole genome shotgun (WGS) entry which is preliminary data.</text>
</comment>
<dbReference type="EMBL" id="PRCW01000112">
    <property type="protein sequence ID" value="PYD46744.1"/>
    <property type="molecule type" value="Genomic_DNA"/>
</dbReference>
<evidence type="ECO:0000313" key="2">
    <source>
        <dbReference type="Proteomes" id="UP000248116"/>
    </source>
</evidence>
<reference evidence="1 2" key="1">
    <citation type="submission" date="2018-02" db="EMBL/GenBank/DDBJ databases">
        <authorList>
            <person name="Skraban J."/>
            <person name="Trcek J."/>
        </authorList>
    </citation>
    <scope>NUCLEOTIDE SEQUENCE [LARGE SCALE GENOMIC DNA]</scope>
    <source>
        <strain evidence="1 2">AV446</strain>
    </source>
</reference>
<name>A0ABX5P197_9PROT</name>
<dbReference type="Proteomes" id="UP000248116">
    <property type="component" value="Unassembled WGS sequence"/>
</dbReference>
<proteinExistence type="predicted"/>